<dbReference type="InterPro" id="IPR038076">
    <property type="entry name" value="MgtE_N_sf"/>
</dbReference>
<dbReference type="Gene3D" id="1.25.60.10">
    <property type="entry name" value="MgtE N-terminal domain-like"/>
    <property type="match status" value="1"/>
</dbReference>
<dbReference type="KEGG" id="taut:V4D30_07100"/>
<dbReference type="AlphaFoldDB" id="A0AAU8GV31"/>
<dbReference type="RefSeq" id="WP_353683641.1">
    <property type="nucleotide sequence ID" value="NZ_CP144373.1"/>
</dbReference>
<keyword evidence="1" id="KW-0175">Coiled coil</keyword>
<proteinExistence type="predicted"/>
<evidence type="ECO:0000256" key="1">
    <source>
        <dbReference type="SAM" id="Coils"/>
    </source>
</evidence>
<evidence type="ECO:0000313" key="2">
    <source>
        <dbReference type="EMBL" id="XCH46102.1"/>
    </source>
</evidence>
<organism evidence="2">
    <name type="scientific">Thermodesulfovibrio autotrophicus</name>
    <dbReference type="NCBI Taxonomy" id="3118333"/>
    <lineage>
        <taxon>Bacteria</taxon>
        <taxon>Pseudomonadati</taxon>
        <taxon>Nitrospirota</taxon>
        <taxon>Thermodesulfovibrionia</taxon>
        <taxon>Thermodesulfovibrionales</taxon>
        <taxon>Thermodesulfovibrionaceae</taxon>
        <taxon>Thermodesulfovibrio</taxon>
    </lineage>
</organism>
<gene>
    <name evidence="2" type="ORF">V4D30_07100</name>
</gene>
<dbReference type="SUPFAM" id="SSF158791">
    <property type="entry name" value="MgtE N-terminal domain-like"/>
    <property type="match status" value="1"/>
</dbReference>
<sequence>MMFKRAIILSILIIVLGLAAGTLIGQQTSNKQATSIEEDRLKILQQDLAKKTEELKKLKSEIDAKLKQQEELKAQLEKAQQENYQRLAKIYEAMPPEEAASRIEKLDEDTAVALLLAIKPRQAGKILANVTPDKAAALSKRIVSIKEKVSK</sequence>
<protein>
    <recommendedName>
        <fullName evidence="3">Magnesium transporter MgtE intracellular domain-containing protein</fullName>
    </recommendedName>
</protein>
<evidence type="ECO:0008006" key="3">
    <source>
        <dbReference type="Google" id="ProtNLM"/>
    </source>
</evidence>
<accession>A0AAU8GV31</accession>
<feature type="coiled-coil region" evidence="1">
    <location>
        <begin position="41"/>
        <end position="86"/>
    </location>
</feature>
<dbReference type="EMBL" id="CP144373">
    <property type="protein sequence ID" value="XCH46102.1"/>
    <property type="molecule type" value="Genomic_DNA"/>
</dbReference>
<reference evidence="2" key="1">
    <citation type="submission" date="2024-01" db="EMBL/GenBank/DDBJ databases">
        <title>The first autotrophic representatives of the genus Thermodesulfovibrio.</title>
        <authorList>
            <person name="Maltseva A.I."/>
            <person name="Elcheninov A.G."/>
            <person name="Kublanov I.V."/>
            <person name="Lebedinsky A.V."/>
            <person name="Frolov E.N."/>
        </authorList>
    </citation>
    <scope>NUCLEOTIDE SEQUENCE</scope>
    <source>
        <strain evidence="2">3907-1M</strain>
    </source>
</reference>
<name>A0AAU8GV31_9BACT</name>